<comment type="caution">
    <text evidence="2">The sequence shown here is derived from an EMBL/GenBank/DDBJ whole genome shotgun (WGS) entry which is preliminary data.</text>
</comment>
<dbReference type="HOGENOM" id="CLU_139619_0_0_4"/>
<keyword evidence="3" id="KW-1185">Reference proteome</keyword>
<evidence type="ECO:0000256" key="1">
    <source>
        <dbReference type="SAM" id="SignalP"/>
    </source>
</evidence>
<accession>T5LEA1</accession>
<feature type="signal peptide" evidence="1">
    <location>
        <begin position="1"/>
        <end position="21"/>
    </location>
</feature>
<dbReference type="EMBL" id="ACDP02000023">
    <property type="protein sequence ID" value="EQM95196.1"/>
    <property type="molecule type" value="Genomic_DNA"/>
</dbReference>
<evidence type="ECO:0000313" key="3">
    <source>
        <dbReference type="Proteomes" id="UP000003973"/>
    </source>
</evidence>
<proteinExistence type="predicted"/>
<sequence>MKLLRIVYIMVLMAFCCHVHAKNVTQTGACTISDKANTNAACSKFVGYYAQGAVRGSQSDRHKTCSAAKEIARERLFSNVNKECRQYVDCGRPCVESE</sequence>
<evidence type="ECO:0008006" key="4">
    <source>
        <dbReference type="Google" id="ProtNLM"/>
    </source>
</evidence>
<reference evidence="2" key="1">
    <citation type="submission" date="2011-10" db="EMBL/GenBank/DDBJ databases">
        <title>The Genome Sequence of Oxalobacter formigenes HOxBLS.</title>
        <authorList>
            <consortium name="The Broad Institute Genome Sequencing Platform"/>
            <person name="Earl A."/>
            <person name="Ward D."/>
            <person name="Feldgarden M."/>
            <person name="Gevers D."/>
            <person name="Allison M.J."/>
            <person name="Humphrey S."/>
            <person name="Young S.K."/>
            <person name="Zeng Q."/>
            <person name="Gargeya S."/>
            <person name="Fitzgerald M."/>
            <person name="Haas B."/>
            <person name="Abouelleil A."/>
            <person name="Alvarado L."/>
            <person name="Arachchi H.M."/>
            <person name="Berlin A."/>
            <person name="Brown A."/>
            <person name="Chapman S.B."/>
            <person name="Chen Z."/>
            <person name="Dunbar C."/>
            <person name="Freedman E."/>
            <person name="Gearin G."/>
            <person name="Goldberg J."/>
            <person name="Griggs A."/>
            <person name="Gujja S."/>
            <person name="Heiman D."/>
            <person name="Howarth C."/>
            <person name="Larson L."/>
            <person name="Lui A."/>
            <person name="MacDonald P.J.P."/>
            <person name="Montmayeur A."/>
            <person name="Murphy C."/>
            <person name="Neiman D."/>
            <person name="Pearson M."/>
            <person name="Priest M."/>
            <person name="Roberts A."/>
            <person name="Saif S."/>
            <person name="Shea T."/>
            <person name="Shenoy N."/>
            <person name="Sisk P."/>
            <person name="Stolte C."/>
            <person name="Sykes S."/>
            <person name="Wortman J."/>
            <person name="Nusbaum C."/>
            <person name="Birren B."/>
        </authorList>
    </citation>
    <scope>NUCLEOTIDE SEQUENCE [LARGE SCALE GENOMIC DNA]</scope>
    <source>
        <strain evidence="2">HOxBLS</strain>
    </source>
</reference>
<dbReference type="AlphaFoldDB" id="T5LEA1"/>
<dbReference type="Proteomes" id="UP000003973">
    <property type="component" value="Unassembled WGS sequence"/>
</dbReference>
<organism evidence="2 3">
    <name type="scientific">Oxalobacter paraformigenes</name>
    <dbReference type="NCBI Taxonomy" id="556268"/>
    <lineage>
        <taxon>Bacteria</taxon>
        <taxon>Pseudomonadati</taxon>
        <taxon>Pseudomonadota</taxon>
        <taxon>Betaproteobacteria</taxon>
        <taxon>Burkholderiales</taxon>
        <taxon>Oxalobacteraceae</taxon>
        <taxon>Oxalobacter</taxon>
    </lineage>
</organism>
<protein>
    <recommendedName>
        <fullName evidence="4">Lipoprotein</fullName>
    </recommendedName>
</protein>
<name>T5LEA1_9BURK</name>
<keyword evidence="1" id="KW-0732">Signal</keyword>
<feature type="chain" id="PRO_5004607223" description="Lipoprotein" evidence="1">
    <location>
        <begin position="22"/>
        <end position="98"/>
    </location>
</feature>
<evidence type="ECO:0000313" key="2">
    <source>
        <dbReference type="EMBL" id="EQM95196.1"/>
    </source>
</evidence>
<dbReference type="RefSeq" id="WP_020995181.1">
    <property type="nucleotide sequence ID" value="NZ_CABMNL010000001.1"/>
</dbReference>
<gene>
    <name evidence="2" type="ORF">OFAG_02292</name>
</gene>